<sequence>MMDGPKAAKKRKLTDKSVPHAILQNPTFAQDSQMYQDLLAMERKLDWTMTRKKAEIQDALVRTPNVQPSMTSLNGTDCTTHSARGPCLHLFQLPGQRAKDKISARKFSTFIKRLVIELDRDPNLYPEGNIVEWPRAAGAQNIPQDGFTIRRKGDVPTKVRVIIYLEHQPEQLRVIPELANILGIKEDSRIGITQSLWNYIKVQGLQDKEDRRLVRADDKLRHIFGGDSLPFQKLSELANRCLTAPEPVVLNYVINPTVSPPERPMAWDVEVKMEDVGLKSRMSVVVQATKESSQSLAKLDDEISTLAQSLQNSHLKRTFLESFANDPSQFIQTWLESQSRDLETVLGSGPSDGLTIRQEELKRSEFFKLPWVEEAVSIQEGLRLASKPVSQPLLITICRGHGLEYEYLQNLLRTLTESKTRDGFPEHDLKLLLTSVKDIRRQAPDTRLQDAFYDSLEGLLLDLRTTTIDNHDAEAFLRPVTRSEVPDYHEIISHPMDLQTMLKKVKLKQYKSKRDFQDDLDLIWANCLTYNAKPTHHLRQCAKRLKVKADRLLRNITDRRERQDPLIPAALGGGGPMPGVTRAMNTVGKAMTINGNGNAVNGHRPTTITIKPHRRSTNDIRKTISPGTSIKRGPAVVMAAFGEMPALVRTTEGMRMFSEAESSKAVLGNLQRFLPVSLTDDAIIVKEEEEDIYMDRAAGEKRPWTGSDNRPRKRLRQDSHAPEDVGDPFLWWSAAQSDALIPNGLPHIPYPSSGISARPPTVLARKRRPKKVATSKSEKFLLTLMNDNIRTIRRLRHTHTRFSALGLGQPSANPDDFDAPPAPPPLDGPAAADMSIQDEDAFISVGEVDDQPWGAALGLTGRWKRRRVELEAGTMEEPIEIGQQNAENCMQWMTGKVLEHAGFQGSSRMALDVLASVTSEYMLNVGRTLRYLSDKYGQTMTPEEIILHTLFESGISRVQDLERYISDDIERYGSRLGDLEKKIENVYREVTAVGGVLDDEALFEDDDEEAGALAIGDFADALGEDYLGLRELGIAAEFNMSSLSIPKKLLRSKRQAMGLHDPAGTSAPKAPLLPYPPPPAFVPLTLGQVESQIGLLQAYYMNRFQMLAPQPPPAATGEPIVPPPIQLHANMQLADDLPLPASTKMGPLGQITLSKANPKKKGTATQPGSAAKNGETGADSKKKKKGATGVGTGNGRKKNALMLPPPLPVPTPIIAAGV</sequence>
<organism evidence="6 7">
    <name type="scientific">Mycena citricolor</name>
    <dbReference type="NCBI Taxonomy" id="2018698"/>
    <lineage>
        <taxon>Eukaryota</taxon>
        <taxon>Fungi</taxon>
        <taxon>Dikarya</taxon>
        <taxon>Basidiomycota</taxon>
        <taxon>Agaricomycotina</taxon>
        <taxon>Agaricomycetes</taxon>
        <taxon>Agaricomycetidae</taxon>
        <taxon>Agaricales</taxon>
        <taxon>Marasmiineae</taxon>
        <taxon>Mycenaceae</taxon>
        <taxon>Mycena</taxon>
    </lineage>
</organism>
<dbReference type="Gene3D" id="1.10.20.10">
    <property type="entry name" value="Histone, subunit A"/>
    <property type="match status" value="1"/>
</dbReference>
<dbReference type="GO" id="GO:0006325">
    <property type="term" value="P:chromatin organization"/>
    <property type="evidence" value="ECO:0007669"/>
    <property type="project" value="UniProtKB-ARBA"/>
</dbReference>
<dbReference type="SUPFAM" id="SSF47370">
    <property type="entry name" value="Bromodomain"/>
    <property type="match status" value="1"/>
</dbReference>
<evidence type="ECO:0000256" key="1">
    <source>
        <dbReference type="ARBA" id="ARBA00023117"/>
    </source>
</evidence>
<dbReference type="PRINTS" id="PR00503">
    <property type="entry name" value="BROMODOMAIN"/>
</dbReference>
<dbReference type="AlphaFoldDB" id="A0AAD2K1Q7"/>
<dbReference type="SMART" id="SM00151">
    <property type="entry name" value="SWIB"/>
    <property type="match status" value="1"/>
</dbReference>
<reference evidence="6" key="1">
    <citation type="submission" date="2023-11" db="EMBL/GenBank/DDBJ databases">
        <authorList>
            <person name="De Vega J J."/>
            <person name="De Vega J J."/>
        </authorList>
    </citation>
    <scope>NUCLEOTIDE SEQUENCE</scope>
</reference>
<dbReference type="Gene3D" id="1.10.245.10">
    <property type="entry name" value="SWIB/MDM2 domain"/>
    <property type="match status" value="1"/>
</dbReference>
<proteinExistence type="predicted"/>
<feature type="region of interest" description="Disordered" evidence="3">
    <location>
        <begin position="1152"/>
        <end position="1204"/>
    </location>
</feature>
<dbReference type="GO" id="GO:0046982">
    <property type="term" value="F:protein heterodimerization activity"/>
    <property type="evidence" value="ECO:0007669"/>
    <property type="project" value="InterPro"/>
</dbReference>
<dbReference type="PROSITE" id="PS51925">
    <property type="entry name" value="SWIB_MDM2"/>
    <property type="match status" value="1"/>
</dbReference>
<dbReference type="SMART" id="SM00297">
    <property type="entry name" value="BROMO"/>
    <property type="match status" value="1"/>
</dbReference>
<dbReference type="GO" id="GO:0046695">
    <property type="term" value="C:SLIK (SAGA-like) complex"/>
    <property type="evidence" value="ECO:0007669"/>
    <property type="project" value="InterPro"/>
</dbReference>
<keyword evidence="7" id="KW-1185">Reference proteome</keyword>
<feature type="domain" description="Bromo" evidence="4">
    <location>
        <begin position="468"/>
        <end position="538"/>
    </location>
</feature>
<evidence type="ECO:0000256" key="3">
    <source>
        <dbReference type="SAM" id="MobiDB-lite"/>
    </source>
</evidence>
<dbReference type="InterPro" id="IPR003121">
    <property type="entry name" value="SWIB_MDM2_domain"/>
</dbReference>
<dbReference type="PROSITE" id="PS50014">
    <property type="entry name" value="BROMODOMAIN_2"/>
    <property type="match status" value="1"/>
</dbReference>
<evidence type="ECO:0000259" key="4">
    <source>
        <dbReference type="PROSITE" id="PS50014"/>
    </source>
</evidence>
<dbReference type="InterPro" id="IPR009072">
    <property type="entry name" value="Histone-fold"/>
</dbReference>
<dbReference type="GO" id="GO:0006357">
    <property type="term" value="P:regulation of transcription by RNA polymerase II"/>
    <property type="evidence" value="ECO:0007669"/>
    <property type="project" value="TreeGrafter"/>
</dbReference>
<dbReference type="CDD" id="cd10568">
    <property type="entry name" value="SWIB_like"/>
    <property type="match status" value="1"/>
</dbReference>
<dbReference type="Gene3D" id="1.20.920.10">
    <property type="entry name" value="Bromodomain-like"/>
    <property type="match status" value="1"/>
</dbReference>
<gene>
    <name evidence="6" type="ORF">MYCIT1_LOCUS20755</name>
</gene>
<evidence type="ECO:0000259" key="5">
    <source>
        <dbReference type="PROSITE" id="PS51925"/>
    </source>
</evidence>
<dbReference type="PANTHER" id="PTHR47343:SF1">
    <property type="entry name" value="TRANSCRIPTIONAL ACTIVATOR SPT7"/>
    <property type="match status" value="1"/>
</dbReference>
<dbReference type="SUPFAM" id="SSF47592">
    <property type="entry name" value="SWIB/MDM2 domain"/>
    <property type="match status" value="1"/>
</dbReference>
<dbReference type="Pfam" id="PF02201">
    <property type="entry name" value="SWIB"/>
    <property type="match status" value="1"/>
</dbReference>
<dbReference type="InterPro" id="IPR036427">
    <property type="entry name" value="Bromodomain-like_sf"/>
</dbReference>
<feature type="domain" description="DM2" evidence="5">
    <location>
        <begin position="167"/>
        <end position="244"/>
    </location>
</feature>
<dbReference type="InterPro" id="IPR019835">
    <property type="entry name" value="SWIB_domain"/>
</dbReference>
<feature type="region of interest" description="Disordered" evidence="3">
    <location>
        <begin position="696"/>
        <end position="721"/>
    </location>
</feature>
<feature type="region of interest" description="Disordered" evidence="3">
    <location>
        <begin position="807"/>
        <end position="826"/>
    </location>
</feature>
<keyword evidence="1 2" id="KW-0103">Bromodomain</keyword>
<dbReference type="GO" id="GO:0000124">
    <property type="term" value="C:SAGA complex"/>
    <property type="evidence" value="ECO:0007669"/>
    <property type="project" value="InterPro"/>
</dbReference>
<evidence type="ECO:0000256" key="2">
    <source>
        <dbReference type="PROSITE-ProRule" id="PRU00035"/>
    </source>
</evidence>
<dbReference type="EMBL" id="CAVNYO010000399">
    <property type="protein sequence ID" value="CAK5273926.1"/>
    <property type="molecule type" value="Genomic_DNA"/>
</dbReference>
<evidence type="ECO:0000313" key="7">
    <source>
        <dbReference type="Proteomes" id="UP001295794"/>
    </source>
</evidence>
<dbReference type="Pfam" id="PF00439">
    <property type="entry name" value="Bromodomain"/>
    <property type="match status" value="1"/>
</dbReference>
<dbReference type="InterPro" id="IPR037782">
    <property type="entry name" value="Spt7"/>
</dbReference>
<dbReference type="InterPro" id="IPR036885">
    <property type="entry name" value="SWIB_MDM2_dom_sf"/>
</dbReference>
<dbReference type="GO" id="GO:0005198">
    <property type="term" value="F:structural molecule activity"/>
    <property type="evidence" value="ECO:0007669"/>
    <property type="project" value="TreeGrafter"/>
</dbReference>
<dbReference type="Proteomes" id="UP001295794">
    <property type="component" value="Unassembled WGS sequence"/>
</dbReference>
<evidence type="ECO:0000313" key="6">
    <source>
        <dbReference type="EMBL" id="CAK5273926.1"/>
    </source>
</evidence>
<comment type="caution">
    <text evidence="6">The sequence shown here is derived from an EMBL/GenBank/DDBJ whole genome shotgun (WGS) entry which is preliminary data.</text>
</comment>
<dbReference type="PANTHER" id="PTHR47343">
    <property type="entry name" value="TRANSCRIPTIONAL ACTIVATOR SPT7"/>
    <property type="match status" value="1"/>
</dbReference>
<accession>A0AAD2K1Q7</accession>
<protein>
    <submittedName>
        <fullName evidence="6">Uncharacterized protein</fullName>
    </submittedName>
</protein>
<dbReference type="InterPro" id="IPR001487">
    <property type="entry name" value="Bromodomain"/>
</dbReference>
<dbReference type="CDD" id="cd22927">
    <property type="entry name" value="HFD_SPT7"/>
    <property type="match status" value="1"/>
</dbReference>
<name>A0AAD2K1Q7_9AGAR</name>